<dbReference type="Proteomes" id="UP001302059">
    <property type="component" value="Unassembled WGS sequence"/>
</dbReference>
<sequence length="44" mass="4373">GPAVGAALAHLAALRRAGEVSSRAQEEAALEAYLGKRATTPSPG</sequence>
<gene>
    <name evidence="1" type="ORF">QOL99_10585</name>
</gene>
<name>A0ABT7JLR0_9DEIO</name>
<accession>A0ABT7JLR0</accession>
<evidence type="ECO:0000313" key="2">
    <source>
        <dbReference type="Proteomes" id="UP001302059"/>
    </source>
</evidence>
<dbReference type="EMBL" id="JASNGB010000094">
    <property type="protein sequence ID" value="MDL2344599.1"/>
    <property type="molecule type" value="Genomic_DNA"/>
</dbReference>
<feature type="non-terminal residue" evidence="1">
    <location>
        <position position="1"/>
    </location>
</feature>
<reference evidence="1 2" key="1">
    <citation type="submission" date="2023-05" db="EMBL/GenBank/DDBJ databases">
        <authorList>
            <person name="Gao F."/>
        </authorList>
    </citation>
    <scope>NUCLEOTIDE SEQUENCE [LARGE SCALE GENOMIC DNA]</scope>
    <source>
        <strain evidence="1 2">MIMF12</strain>
    </source>
</reference>
<proteinExistence type="predicted"/>
<organism evidence="1 2">
    <name type="scientific">Deinococcus rhizophilus</name>
    <dbReference type="NCBI Taxonomy" id="3049544"/>
    <lineage>
        <taxon>Bacteria</taxon>
        <taxon>Thermotogati</taxon>
        <taxon>Deinococcota</taxon>
        <taxon>Deinococci</taxon>
        <taxon>Deinococcales</taxon>
        <taxon>Deinococcaceae</taxon>
        <taxon>Deinococcus</taxon>
    </lineage>
</organism>
<comment type="caution">
    <text evidence="1">The sequence shown here is derived from an EMBL/GenBank/DDBJ whole genome shotgun (WGS) entry which is preliminary data.</text>
</comment>
<protein>
    <submittedName>
        <fullName evidence="1">CCA tRNA nucleotidyltransferase</fullName>
    </submittedName>
</protein>
<evidence type="ECO:0000313" key="1">
    <source>
        <dbReference type="EMBL" id="MDL2344599.1"/>
    </source>
</evidence>
<keyword evidence="2" id="KW-1185">Reference proteome</keyword>